<dbReference type="AlphaFoldDB" id="A0A183K3G1"/>
<dbReference type="EMBL" id="UZAK01033281">
    <property type="protein sequence ID" value="VDP35963.1"/>
    <property type="molecule type" value="Genomic_DNA"/>
</dbReference>
<reference evidence="4" key="1">
    <citation type="submission" date="2016-06" db="UniProtKB">
        <authorList>
            <consortium name="WormBaseParasite"/>
        </authorList>
    </citation>
    <scope>IDENTIFICATION</scope>
</reference>
<feature type="signal peptide" evidence="1">
    <location>
        <begin position="1"/>
        <end position="20"/>
    </location>
</feature>
<name>A0A183K3G1_9TREM</name>
<dbReference type="WBParaSite" id="SCUD_0000952701-mRNA-1">
    <property type="protein sequence ID" value="SCUD_0000952701-mRNA-1"/>
    <property type="gene ID" value="SCUD_0000952701"/>
</dbReference>
<evidence type="ECO:0000313" key="3">
    <source>
        <dbReference type="Proteomes" id="UP000279833"/>
    </source>
</evidence>
<gene>
    <name evidence="2" type="ORF">SCUD_LOCUS9527</name>
</gene>
<feature type="chain" id="PRO_5043140738" evidence="1">
    <location>
        <begin position="21"/>
        <end position="115"/>
    </location>
</feature>
<sequence>MFLNCKNAALALLILAVTSSSDPPSLLMVLKTYVKDSTSSNASPLSVIGLVFSELYLKILLLRFCMSRPTDAKASAAFVAVYGEDMLGHMRSPNCLAASRIFIVFHAPPGTWRSS</sequence>
<dbReference type="Proteomes" id="UP000279833">
    <property type="component" value="Unassembled WGS sequence"/>
</dbReference>
<proteinExistence type="predicted"/>
<reference evidence="2 3" key="2">
    <citation type="submission" date="2018-11" db="EMBL/GenBank/DDBJ databases">
        <authorList>
            <consortium name="Pathogen Informatics"/>
        </authorList>
    </citation>
    <scope>NUCLEOTIDE SEQUENCE [LARGE SCALE GENOMIC DNA]</scope>
    <source>
        <strain evidence="2">Dakar</strain>
        <strain evidence="3">Dakar, Senegal</strain>
    </source>
</reference>
<keyword evidence="1" id="KW-0732">Signal</keyword>
<evidence type="ECO:0000313" key="2">
    <source>
        <dbReference type="EMBL" id="VDP35963.1"/>
    </source>
</evidence>
<keyword evidence="3" id="KW-1185">Reference proteome</keyword>
<protein>
    <submittedName>
        <fullName evidence="4">Secreted protein</fullName>
    </submittedName>
</protein>
<accession>A0A183K3G1</accession>
<organism evidence="4">
    <name type="scientific">Schistosoma curassoni</name>
    <dbReference type="NCBI Taxonomy" id="6186"/>
    <lineage>
        <taxon>Eukaryota</taxon>
        <taxon>Metazoa</taxon>
        <taxon>Spiralia</taxon>
        <taxon>Lophotrochozoa</taxon>
        <taxon>Platyhelminthes</taxon>
        <taxon>Trematoda</taxon>
        <taxon>Digenea</taxon>
        <taxon>Strigeidida</taxon>
        <taxon>Schistosomatoidea</taxon>
        <taxon>Schistosomatidae</taxon>
        <taxon>Schistosoma</taxon>
    </lineage>
</organism>
<evidence type="ECO:0000313" key="4">
    <source>
        <dbReference type="WBParaSite" id="SCUD_0000952701-mRNA-1"/>
    </source>
</evidence>
<evidence type="ECO:0000256" key="1">
    <source>
        <dbReference type="SAM" id="SignalP"/>
    </source>
</evidence>